<dbReference type="OrthoDB" id="6132759at2759"/>
<feature type="transmembrane region" description="Helical" evidence="12">
    <location>
        <begin position="525"/>
        <end position="546"/>
    </location>
</feature>
<feature type="transmembrane region" description="Helical" evidence="12">
    <location>
        <begin position="291"/>
        <end position="315"/>
    </location>
</feature>
<evidence type="ECO:0000256" key="12">
    <source>
        <dbReference type="SAM" id="Phobius"/>
    </source>
</evidence>
<keyword evidence="7" id="KW-0915">Sodium</keyword>
<feature type="transmembrane region" description="Helical" evidence="12">
    <location>
        <begin position="24"/>
        <end position="43"/>
    </location>
</feature>
<organism evidence="13">
    <name type="scientific">Lepeophtheirus salmonis</name>
    <name type="common">Salmon louse</name>
    <name type="synonym">Caligus salmonis</name>
    <dbReference type="NCBI Taxonomy" id="72036"/>
    <lineage>
        <taxon>Eukaryota</taxon>
        <taxon>Metazoa</taxon>
        <taxon>Ecdysozoa</taxon>
        <taxon>Arthropoda</taxon>
        <taxon>Crustacea</taxon>
        <taxon>Multicrustacea</taxon>
        <taxon>Hexanauplia</taxon>
        <taxon>Copepoda</taxon>
        <taxon>Siphonostomatoida</taxon>
        <taxon>Caligidae</taxon>
        <taxon>Lepeophtheirus</taxon>
    </lineage>
</organism>
<dbReference type="CDD" id="cd11492">
    <property type="entry name" value="SLC5sbd_NIS-SMVT"/>
    <property type="match status" value="1"/>
</dbReference>
<feature type="transmembrane region" description="Helical" evidence="12">
    <location>
        <begin position="394"/>
        <end position="414"/>
    </location>
</feature>
<keyword evidence="6 12" id="KW-1133">Transmembrane helix</keyword>
<dbReference type="InterPro" id="IPR051163">
    <property type="entry name" value="Sodium:Solute_Symporter_SSF"/>
</dbReference>
<evidence type="ECO:0000256" key="9">
    <source>
        <dbReference type="ARBA" id="ARBA00023136"/>
    </source>
</evidence>
<keyword evidence="9 12" id="KW-0472">Membrane</keyword>
<evidence type="ECO:0000256" key="8">
    <source>
        <dbReference type="ARBA" id="ARBA00023065"/>
    </source>
</evidence>
<feature type="transmembrane region" description="Helical" evidence="12">
    <location>
        <begin position="96"/>
        <end position="119"/>
    </location>
</feature>
<keyword evidence="5 12" id="KW-0812">Transmembrane</keyword>
<evidence type="ECO:0000256" key="6">
    <source>
        <dbReference type="ARBA" id="ARBA00022989"/>
    </source>
</evidence>
<evidence type="ECO:0000313" key="13">
    <source>
        <dbReference type="EMBL" id="CDW37173.1"/>
    </source>
</evidence>
<dbReference type="PANTHER" id="PTHR42985:SF39">
    <property type="entry name" value="GH10366P"/>
    <property type="match status" value="1"/>
</dbReference>
<comment type="similarity">
    <text evidence="2 11">Belongs to the sodium:solute symporter (SSF) (TC 2.A.21) family.</text>
</comment>
<evidence type="ECO:0000256" key="11">
    <source>
        <dbReference type="RuleBase" id="RU362091"/>
    </source>
</evidence>
<feature type="transmembrane region" description="Helical" evidence="12">
    <location>
        <begin position="177"/>
        <end position="197"/>
    </location>
</feature>
<evidence type="ECO:0000256" key="5">
    <source>
        <dbReference type="ARBA" id="ARBA00022692"/>
    </source>
</evidence>
<keyword evidence="8" id="KW-0406">Ion transport</keyword>
<feature type="transmembrane region" description="Helical" evidence="12">
    <location>
        <begin position="64"/>
        <end position="84"/>
    </location>
</feature>
<protein>
    <submittedName>
        <fullName evidence="13">Sodiumcoupled monocarboxylate transporter 1like [Metaseiulus occidentalis]</fullName>
    </submittedName>
</protein>
<keyword evidence="10" id="KW-0739">Sodium transport</keyword>
<feature type="transmembrane region" description="Helical" evidence="12">
    <location>
        <begin position="253"/>
        <end position="271"/>
    </location>
</feature>
<dbReference type="NCBIfam" id="TIGR00813">
    <property type="entry name" value="sss"/>
    <property type="match status" value="1"/>
</dbReference>
<evidence type="ECO:0000256" key="1">
    <source>
        <dbReference type="ARBA" id="ARBA00004651"/>
    </source>
</evidence>
<dbReference type="GO" id="GO:0006814">
    <property type="term" value="P:sodium ion transport"/>
    <property type="evidence" value="ECO:0007669"/>
    <property type="project" value="UniProtKB-KW"/>
</dbReference>
<evidence type="ECO:0000256" key="10">
    <source>
        <dbReference type="ARBA" id="ARBA00023201"/>
    </source>
</evidence>
<comment type="subcellular location">
    <subcellularLocation>
        <location evidence="1">Cell membrane</location>
        <topology evidence="1">Multi-pass membrane protein</topology>
    </subcellularLocation>
</comment>
<evidence type="ECO:0000256" key="3">
    <source>
        <dbReference type="ARBA" id="ARBA00022448"/>
    </source>
</evidence>
<dbReference type="PROSITE" id="PS50283">
    <property type="entry name" value="NA_SOLUT_SYMP_3"/>
    <property type="match status" value="1"/>
</dbReference>
<dbReference type="Gene3D" id="1.20.1730.10">
    <property type="entry name" value="Sodium/glucose cotransporter"/>
    <property type="match status" value="1"/>
</dbReference>
<dbReference type="InterPro" id="IPR001734">
    <property type="entry name" value="Na/solute_symporter"/>
</dbReference>
<name>A0A0K2UG14_LEPSM</name>
<feature type="transmembrane region" description="Helical" evidence="12">
    <location>
        <begin position="426"/>
        <end position="447"/>
    </location>
</feature>
<evidence type="ECO:0000256" key="4">
    <source>
        <dbReference type="ARBA" id="ARBA00022475"/>
    </source>
</evidence>
<keyword evidence="4" id="KW-1003">Cell membrane</keyword>
<dbReference type="Pfam" id="PF00474">
    <property type="entry name" value="SSF"/>
    <property type="match status" value="1"/>
</dbReference>
<dbReference type="GO" id="GO:0005886">
    <property type="term" value="C:plasma membrane"/>
    <property type="evidence" value="ECO:0007669"/>
    <property type="project" value="UniProtKB-SubCell"/>
</dbReference>
<dbReference type="AlphaFoldDB" id="A0A0K2UG14"/>
<accession>A0A0K2UG14</accession>
<proteinExistence type="inferred from homology"/>
<dbReference type="EMBL" id="HACA01019812">
    <property type="protein sequence ID" value="CDW37173.1"/>
    <property type="molecule type" value="Transcribed_RNA"/>
</dbReference>
<sequence>FFALDSLKMLTRQEAIDKFGPEEYVIFGLTLGISILIGAFFAIKSYCNKSIDTKTILLGGGDMGIFPMTLSLVASFMSAITLLGTPAEVYVDGTQYIVLILSYPLVLASTAEWYLPVFWRLKVTTSYEYLEWRFNKAVRFLGALAFTFQMVIYMSIVVFAPALALEQLTGFSSDQSIPIIFSVCVVYTSMGGMKAVMWTDTFQSFMMFASFIAIIVKGNYDAGGSYAVFDKNYKSNRIELFNFDLDMRKRHTVFGLIIGGYFTWLTIYGVNQTQVQRYLSVSKIETAKKAIYWNILGIGSLLGLCAYAGMVMFGFYSEIGCDPLAAKVVDKKDQLFPFFVMEIVGDVPLIPGFFVAGVFSGALSTVSSGLNALSAIVLKDFFHGVFRLQISDRTEALLTLPLSIFFGLVSYGFVYPVKILPGVLEAALSIFGFIGGPILGVFTLGMFIPQANSIGAIVGMLSSMFLTTWMCVGQTVGRYFKYFDTKHKEIYIDGCPKELNVTLPTLKVPDTSASYYLLPIYEVSYIWYGGIATLLCVVVGTIVSFFTTPQDISKLNPNLISPGLRSIFDWIMIPFIKKPWHKYIDSIGSKYIISDKELELMQNQILHTDDENEGDNMDMDMGHKINHAYISNDEKYNLRKTSL</sequence>
<evidence type="ECO:0000256" key="7">
    <source>
        <dbReference type="ARBA" id="ARBA00023053"/>
    </source>
</evidence>
<dbReference type="GO" id="GO:0015293">
    <property type="term" value="F:symporter activity"/>
    <property type="evidence" value="ECO:0007669"/>
    <property type="project" value="TreeGrafter"/>
</dbReference>
<feature type="transmembrane region" description="Helical" evidence="12">
    <location>
        <begin position="140"/>
        <end position="165"/>
    </location>
</feature>
<feature type="transmembrane region" description="Helical" evidence="12">
    <location>
        <begin position="454"/>
        <end position="476"/>
    </location>
</feature>
<reference evidence="13" key="1">
    <citation type="submission" date="2014-05" db="EMBL/GenBank/DDBJ databases">
        <authorList>
            <person name="Chronopoulou M."/>
        </authorList>
    </citation>
    <scope>NUCLEOTIDE SEQUENCE</scope>
    <source>
        <tissue evidence="13">Whole organism</tissue>
    </source>
</reference>
<evidence type="ECO:0000256" key="2">
    <source>
        <dbReference type="ARBA" id="ARBA00006434"/>
    </source>
</evidence>
<feature type="non-terminal residue" evidence="13">
    <location>
        <position position="1"/>
    </location>
</feature>
<dbReference type="InterPro" id="IPR038377">
    <property type="entry name" value="Na/Glc_symporter_sf"/>
</dbReference>
<dbReference type="PANTHER" id="PTHR42985">
    <property type="entry name" value="SODIUM-COUPLED MONOCARBOXYLATE TRANSPORTER"/>
    <property type="match status" value="1"/>
</dbReference>
<keyword evidence="3" id="KW-0813">Transport</keyword>
<feature type="transmembrane region" description="Helical" evidence="12">
    <location>
        <begin position="362"/>
        <end position="382"/>
    </location>
</feature>